<dbReference type="GeneID" id="96623151"/>
<evidence type="ECO:0000256" key="1">
    <source>
        <dbReference type="SAM" id="Phobius"/>
    </source>
</evidence>
<reference evidence="2 3" key="1">
    <citation type="submission" date="2020-09" db="EMBL/GenBank/DDBJ databases">
        <title>Investigation of environmental microbes.</title>
        <authorList>
            <person name="Ou Y."/>
            <person name="Kang Q."/>
        </authorList>
    </citation>
    <scope>NUCLEOTIDE SEQUENCE [LARGE SCALE GENOMIC DNA]</scope>
    <source>
        <strain evidence="2 3">KJZ-14</strain>
    </source>
</reference>
<dbReference type="RefSeq" id="WP_190724951.1">
    <property type="nucleotide sequence ID" value="NZ_CP061539.1"/>
</dbReference>
<dbReference type="NCBIfam" id="NF033493">
    <property type="entry name" value="MetS_like_NSS"/>
    <property type="match status" value="1"/>
</dbReference>
<organism evidence="2 3">
    <name type="scientific">Rothia terrae</name>
    <dbReference type="NCBI Taxonomy" id="396015"/>
    <lineage>
        <taxon>Bacteria</taxon>
        <taxon>Bacillati</taxon>
        <taxon>Actinomycetota</taxon>
        <taxon>Actinomycetes</taxon>
        <taxon>Micrococcales</taxon>
        <taxon>Micrococcaceae</taxon>
        <taxon>Rothia</taxon>
    </lineage>
</organism>
<dbReference type="InterPro" id="IPR031596">
    <property type="entry name" value="MaAIMP_sms"/>
</dbReference>
<feature type="transmembrane region" description="Helical" evidence="1">
    <location>
        <begin position="6"/>
        <end position="28"/>
    </location>
</feature>
<dbReference type="AlphaFoldDB" id="A0A7H2BEX4"/>
<accession>A0A7H2BEX4</accession>
<keyword evidence="3" id="KW-1185">Reference proteome</keyword>
<proteinExistence type="predicted"/>
<dbReference type="KEGG" id="rter:IDM49_02780"/>
<evidence type="ECO:0000313" key="3">
    <source>
        <dbReference type="Proteomes" id="UP000516404"/>
    </source>
</evidence>
<keyword evidence="1" id="KW-0472">Membrane</keyword>
<sequence length="45" mass="4746">MGTSAIVMLIVAILMIWGGLALAIVNLLRNPEDAEAYANSDGDLE</sequence>
<protein>
    <submittedName>
        <fullName evidence="2">Methionine/alanine import family NSS transporter small subunit</fullName>
    </submittedName>
</protein>
<dbReference type="Proteomes" id="UP000516404">
    <property type="component" value="Chromosome"/>
</dbReference>
<name>A0A7H2BEX4_9MICC</name>
<gene>
    <name evidence="2" type="ORF">IDM49_02780</name>
</gene>
<keyword evidence="1" id="KW-1133">Transmembrane helix</keyword>
<keyword evidence="1" id="KW-0812">Transmembrane</keyword>
<dbReference type="EMBL" id="CP061539">
    <property type="protein sequence ID" value="QNV38220.1"/>
    <property type="molecule type" value="Genomic_DNA"/>
</dbReference>
<evidence type="ECO:0000313" key="2">
    <source>
        <dbReference type="EMBL" id="QNV38220.1"/>
    </source>
</evidence>
<dbReference type="Pfam" id="PF16951">
    <property type="entry name" value="MaAIMP_sms"/>
    <property type="match status" value="1"/>
</dbReference>